<accession>A0A127Z7P9</accession>
<sequence length="509" mass="55483">MSSAPSSSRTLLGPSSPFAAPSSTSTDLWHRLEARRPSPLRFALFLSRRPNATLCPCLQADLYTSSSTFYTVTRILDPEHRVPYITLSPILHAAGLTLVQGLLRFHLSPSSYDLSLAGLEPWDDLWTSLPVARSIASALGFGAALASMLDPKTTLAWSLDELELRLSHNWRVPQQWVDSTAYSTDAMIKRGFDRVQMLPRGQQVTTLVSGEMRSRVVREAEERRGSTEGKLHERLVRWSAQVCAGWQDVVALGDEKGTRLGSMLEDLRDVVLAPTSTDVLEWLQLICPLLDHTSGQSSVHKSAMLAPLTLAQLADLRSKEPTLGTLFLSASQDDIAGVRSRLDSIIRSKLACLHHMNLVSLSHLASHCDADTDLEKRIAQHNTASISNYSTEILPAQPTSMPAAASRADEIAHLDAKLDGLASKLDLLLTSQHRTQASGSMSAVQPEKDRQTRATLQVAGETPLSMDPPTSTADVDPVSPLRRVETTPSLLVTILSVVLAFIAIKSTVN</sequence>
<feature type="region of interest" description="Disordered" evidence="1">
    <location>
        <begin position="460"/>
        <end position="480"/>
    </location>
</feature>
<dbReference type="OrthoDB" id="2504162at2759"/>
<evidence type="ECO:0000313" key="2">
    <source>
        <dbReference type="EMBL" id="CDS82173.1"/>
    </source>
</evidence>
<protein>
    <submittedName>
        <fullName evidence="2">Uncharacterized protein</fullName>
    </submittedName>
</protein>
<proteinExistence type="predicted"/>
<name>A0A127Z7P9_9BASI</name>
<feature type="compositionally biased region" description="Low complexity" evidence="1">
    <location>
        <begin position="14"/>
        <end position="23"/>
    </location>
</feature>
<evidence type="ECO:0000256" key="1">
    <source>
        <dbReference type="SAM" id="MobiDB-lite"/>
    </source>
</evidence>
<feature type="compositionally biased region" description="Polar residues" evidence="1">
    <location>
        <begin position="1"/>
        <end position="10"/>
    </location>
</feature>
<feature type="region of interest" description="Disordered" evidence="1">
    <location>
        <begin position="1"/>
        <end position="23"/>
    </location>
</feature>
<dbReference type="EMBL" id="LK056665">
    <property type="protein sequence ID" value="CDS82173.1"/>
    <property type="molecule type" value="Genomic_DNA"/>
</dbReference>
<reference evidence="2" key="1">
    <citation type="submission" date="2014-06" db="EMBL/GenBank/DDBJ databases">
        <authorList>
            <person name="Ju J."/>
            <person name="Zhang J."/>
        </authorList>
    </citation>
    <scope>NUCLEOTIDE SEQUENCE</scope>
    <source>
        <strain evidence="2">SscI8</strain>
    </source>
</reference>
<gene>
    <name evidence="2" type="ORF">SPSC_02993</name>
</gene>
<organism evidence="2">
    <name type="scientific">Sporisorium scitamineum</name>
    <dbReference type="NCBI Taxonomy" id="49012"/>
    <lineage>
        <taxon>Eukaryota</taxon>
        <taxon>Fungi</taxon>
        <taxon>Dikarya</taxon>
        <taxon>Basidiomycota</taxon>
        <taxon>Ustilaginomycotina</taxon>
        <taxon>Ustilaginomycetes</taxon>
        <taxon>Ustilaginales</taxon>
        <taxon>Ustilaginaceae</taxon>
        <taxon>Sporisorium</taxon>
    </lineage>
</organism>
<dbReference type="AlphaFoldDB" id="A0A127Z7P9"/>